<accession>A0ABX0UH28</accession>
<dbReference type="InterPro" id="IPR025857">
    <property type="entry name" value="MacB_PCD"/>
</dbReference>
<feature type="domain" description="ABC3 transporter permease C-terminal" evidence="7">
    <location>
        <begin position="288"/>
        <end position="400"/>
    </location>
</feature>
<evidence type="ECO:0000313" key="9">
    <source>
        <dbReference type="EMBL" id="NIJ51808.1"/>
    </source>
</evidence>
<feature type="transmembrane region" description="Helical" evidence="6">
    <location>
        <begin position="725"/>
        <end position="743"/>
    </location>
</feature>
<evidence type="ECO:0000256" key="1">
    <source>
        <dbReference type="ARBA" id="ARBA00004651"/>
    </source>
</evidence>
<evidence type="ECO:0000259" key="8">
    <source>
        <dbReference type="Pfam" id="PF12704"/>
    </source>
</evidence>
<evidence type="ECO:0000256" key="6">
    <source>
        <dbReference type="SAM" id="Phobius"/>
    </source>
</evidence>
<feature type="domain" description="MacB-like periplasmic core" evidence="8">
    <location>
        <begin position="20"/>
        <end position="234"/>
    </location>
</feature>
<keyword evidence="4 6" id="KW-1133">Transmembrane helix</keyword>
<dbReference type="RefSeq" id="WP_167267699.1">
    <property type="nucleotide sequence ID" value="NZ_JAASQJ010000001.1"/>
</dbReference>
<feature type="transmembrane region" description="Helical" evidence="6">
    <location>
        <begin position="420"/>
        <end position="444"/>
    </location>
</feature>
<feature type="transmembrane region" description="Helical" evidence="6">
    <location>
        <begin position="21"/>
        <end position="42"/>
    </location>
</feature>
<evidence type="ECO:0000256" key="5">
    <source>
        <dbReference type="ARBA" id="ARBA00023136"/>
    </source>
</evidence>
<feature type="transmembrane region" description="Helical" evidence="6">
    <location>
        <begin position="669"/>
        <end position="694"/>
    </location>
</feature>
<feature type="transmembrane region" description="Helical" evidence="6">
    <location>
        <begin position="329"/>
        <end position="356"/>
    </location>
</feature>
<keyword evidence="3 6" id="KW-0812">Transmembrane</keyword>
<feature type="domain" description="ABC3 transporter permease C-terminal" evidence="7">
    <location>
        <begin position="672"/>
        <end position="781"/>
    </location>
</feature>
<reference evidence="9 10" key="1">
    <citation type="submission" date="2020-03" db="EMBL/GenBank/DDBJ databases">
        <title>Genomic Encyclopedia of Type Strains, Phase IV (KMG-IV): sequencing the most valuable type-strain genomes for metagenomic binning, comparative biology and taxonomic classification.</title>
        <authorList>
            <person name="Goeker M."/>
        </authorList>
    </citation>
    <scope>NUCLEOTIDE SEQUENCE [LARGE SCALE GENOMIC DNA]</scope>
    <source>
        <strain evidence="9 10">DSM 102865</strain>
    </source>
</reference>
<gene>
    <name evidence="9" type="ORF">FHS68_000964</name>
</gene>
<dbReference type="Pfam" id="PF12704">
    <property type="entry name" value="MacB_PCD"/>
    <property type="match status" value="2"/>
</dbReference>
<evidence type="ECO:0000259" key="7">
    <source>
        <dbReference type="Pfam" id="PF02687"/>
    </source>
</evidence>
<keyword evidence="10" id="KW-1185">Reference proteome</keyword>
<feature type="transmembrane region" description="Helical" evidence="6">
    <location>
        <begin position="282"/>
        <end position="304"/>
    </location>
</feature>
<dbReference type="PANTHER" id="PTHR30572:SF18">
    <property type="entry name" value="ABC-TYPE MACROLIDE FAMILY EXPORT SYSTEM PERMEASE COMPONENT 2"/>
    <property type="match status" value="1"/>
</dbReference>
<dbReference type="Pfam" id="PF02687">
    <property type="entry name" value="FtsX"/>
    <property type="match status" value="2"/>
</dbReference>
<feature type="transmembrane region" description="Helical" evidence="6">
    <location>
        <begin position="376"/>
        <end position="399"/>
    </location>
</feature>
<feature type="domain" description="MacB-like periplasmic core" evidence="8">
    <location>
        <begin position="431"/>
        <end position="633"/>
    </location>
</feature>
<organism evidence="9 10">
    <name type="scientific">Dyadobacter arcticus</name>
    <dbReference type="NCBI Taxonomy" id="1078754"/>
    <lineage>
        <taxon>Bacteria</taxon>
        <taxon>Pseudomonadati</taxon>
        <taxon>Bacteroidota</taxon>
        <taxon>Cytophagia</taxon>
        <taxon>Cytophagales</taxon>
        <taxon>Spirosomataceae</taxon>
        <taxon>Dyadobacter</taxon>
    </lineage>
</organism>
<comment type="caution">
    <text evidence="9">The sequence shown here is derived from an EMBL/GenBank/DDBJ whole genome shotgun (WGS) entry which is preliminary data.</text>
</comment>
<dbReference type="InterPro" id="IPR003838">
    <property type="entry name" value="ABC3_permease_C"/>
</dbReference>
<evidence type="ECO:0000256" key="4">
    <source>
        <dbReference type="ARBA" id="ARBA00022989"/>
    </source>
</evidence>
<keyword evidence="5 6" id="KW-0472">Membrane</keyword>
<dbReference type="InterPro" id="IPR050250">
    <property type="entry name" value="Macrolide_Exporter_MacB"/>
</dbReference>
<evidence type="ECO:0000256" key="2">
    <source>
        <dbReference type="ARBA" id="ARBA00022475"/>
    </source>
</evidence>
<dbReference type="Proteomes" id="UP001179181">
    <property type="component" value="Unassembled WGS sequence"/>
</dbReference>
<evidence type="ECO:0000256" key="3">
    <source>
        <dbReference type="ARBA" id="ARBA00022692"/>
    </source>
</evidence>
<dbReference type="PANTHER" id="PTHR30572">
    <property type="entry name" value="MEMBRANE COMPONENT OF TRANSPORTER-RELATED"/>
    <property type="match status" value="1"/>
</dbReference>
<name>A0ABX0UH28_9BACT</name>
<protein>
    <submittedName>
        <fullName evidence="9">ABC transport system permease protein</fullName>
    </submittedName>
</protein>
<evidence type="ECO:0000313" key="10">
    <source>
        <dbReference type="Proteomes" id="UP001179181"/>
    </source>
</evidence>
<proteinExistence type="predicted"/>
<sequence length="792" mass="88411">MLKNYLKIAWRNLAKNKVFSFINILGLTIGTTCCMMIFLYIMNEFGVDKFHADKKNIYRVMRGFDMNGTKLSVPYLSGPYAPALLNDYAGSIKKAVRVMHNYGLVTLGNNSFNEKKLYVVDSNFFSFFTFPLVSGNAATVLKDPASVVLTETAAKKYFGNQDPIGKIVELDKSLKLKVTGIAKDVPSNSHLDFDMVVPISNYANEEWIKIWINNNNFTYVLLNDNVQKASLEKSFPKFMDKYMGKDLARFGAKMDLSLTPMSDIYFEPHSAFDNVKHGDKKVVYIFLSIAALILLIACINFTNLSTIRAVERSKEVGLRKVMGALRNHLVYQFIGESVLITLISCLLSLGLLKVLMPVYNHLLGYSLTISWNAAPLYLFLVGVIICVGFLAGSYPAVFLSGFTPIQALKGKLKLGKGGSFFRQTLVVVQFSISVFLVIGTIIIMSQMRYVKNMELGYNQEHSIVLPVNNDMYNNRQAFKNELENLGSVASVSYMSGEPGGFFDMHTLKAEGRNDLVWKTRTEFTDFDYVKTLGLKIIAGRDFSGAFSTDTTEAALINRTAAKSLGFTPEQAIGKWVQNTIRDDKKRRIVGVIEDFNFLSLKEKMDALVITPNDDHRVVVIRLKSGNVTAALAEVKSAFAKISASYPFEYTFLDQKFDELYKTDIRQQTILSIFAGLAIFIACLGLFGLASFTATKRTKEIGVRKVLGSSTQGIVVLLSRELLKPVILATCVAIPAGYFAMNSWLQNFSYRTPMHWWIFAVAASLTIGIALFTISFKAIRAALMNPVTSLRSE</sequence>
<dbReference type="EMBL" id="JAASQJ010000001">
    <property type="protein sequence ID" value="NIJ51808.1"/>
    <property type="molecule type" value="Genomic_DNA"/>
</dbReference>
<feature type="transmembrane region" description="Helical" evidence="6">
    <location>
        <begin position="755"/>
        <end position="775"/>
    </location>
</feature>
<keyword evidence="2" id="KW-1003">Cell membrane</keyword>
<comment type="subcellular location">
    <subcellularLocation>
        <location evidence="1">Cell membrane</location>
        <topology evidence="1">Multi-pass membrane protein</topology>
    </subcellularLocation>
</comment>